<accession>A0A1I3CKM1</accession>
<dbReference type="Proteomes" id="UP000199518">
    <property type="component" value="Unassembled WGS sequence"/>
</dbReference>
<dbReference type="AlphaFoldDB" id="A0A1I3CKM1"/>
<dbReference type="EMBL" id="FOQD01000002">
    <property type="protein sequence ID" value="SFH75104.1"/>
    <property type="molecule type" value="Genomic_DNA"/>
</dbReference>
<organism evidence="1 2">
    <name type="scientific">Planctomicrobium piriforme</name>
    <dbReference type="NCBI Taxonomy" id="1576369"/>
    <lineage>
        <taxon>Bacteria</taxon>
        <taxon>Pseudomonadati</taxon>
        <taxon>Planctomycetota</taxon>
        <taxon>Planctomycetia</taxon>
        <taxon>Planctomycetales</taxon>
        <taxon>Planctomycetaceae</taxon>
        <taxon>Planctomicrobium</taxon>
    </lineage>
</organism>
<sequence>MENYEGFLCCLGQISKQIQPELELLGYDCPTTALAGPPLVISAAGDEGLRPSLFAREAAEINDCGELTDIQRERKLERLADTYGLRIDFVGEYIVPGWGGRLHS</sequence>
<keyword evidence="2" id="KW-1185">Reference proteome</keyword>
<gene>
    <name evidence="1" type="ORF">SAMN05421753_102325</name>
</gene>
<name>A0A1I3CKM1_9PLAN</name>
<protein>
    <submittedName>
        <fullName evidence="1">Uncharacterized protein</fullName>
    </submittedName>
</protein>
<evidence type="ECO:0000313" key="2">
    <source>
        <dbReference type="Proteomes" id="UP000199518"/>
    </source>
</evidence>
<evidence type="ECO:0000313" key="1">
    <source>
        <dbReference type="EMBL" id="SFH75104.1"/>
    </source>
</evidence>
<reference evidence="2" key="1">
    <citation type="submission" date="2016-10" db="EMBL/GenBank/DDBJ databases">
        <authorList>
            <person name="Varghese N."/>
            <person name="Submissions S."/>
        </authorList>
    </citation>
    <scope>NUCLEOTIDE SEQUENCE [LARGE SCALE GENOMIC DNA]</scope>
    <source>
        <strain evidence="2">DSM 26348</strain>
    </source>
</reference>
<proteinExistence type="predicted"/>